<dbReference type="Pfam" id="PF07679">
    <property type="entry name" value="I-set"/>
    <property type="match status" value="16"/>
</dbReference>
<reference evidence="24" key="2">
    <citation type="submission" date="2025-09" db="UniProtKB">
        <authorList>
            <consortium name="Ensembl"/>
        </authorList>
    </citation>
    <scope>IDENTIFICATION</scope>
</reference>
<evidence type="ECO:0000256" key="10">
    <source>
        <dbReference type="ARBA" id="ARBA00022723"/>
    </source>
</evidence>
<dbReference type="InterPro" id="IPR052385">
    <property type="entry name" value="Obscurin/Obscurin-like_Reg"/>
</dbReference>
<comment type="cofactor">
    <cofactor evidence="1">
        <name>Mg(2+)</name>
        <dbReference type="ChEBI" id="CHEBI:18420"/>
    </cofactor>
</comment>
<keyword evidence="25" id="KW-1185">Reference proteome</keyword>
<dbReference type="SMART" id="SM00408">
    <property type="entry name" value="IGc2"/>
    <property type="match status" value="14"/>
</dbReference>
<feature type="domain" description="Ig-like" evidence="22">
    <location>
        <begin position="1344"/>
        <end position="1416"/>
    </location>
</feature>
<dbReference type="FunFam" id="2.60.40.10:FF:000148">
    <property type="entry name" value="titin isoform X1"/>
    <property type="match status" value="1"/>
</dbReference>
<dbReference type="InterPro" id="IPR036179">
    <property type="entry name" value="Ig-like_dom_sf"/>
</dbReference>
<comment type="subcellular location">
    <subcellularLocation>
        <location evidence="3">Cytoplasm</location>
    </subcellularLocation>
    <subcellularLocation>
        <location evidence="2">Nucleus</location>
    </subcellularLocation>
</comment>
<evidence type="ECO:0000256" key="12">
    <source>
        <dbReference type="ARBA" id="ARBA00022741"/>
    </source>
</evidence>
<dbReference type="PANTHER" id="PTHR35971:SF4">
    <property type="entry name" value="OBSCURIN"/>
    <property type="match status" value="1"/>
</dbReference>
<dbReference type="EC" id="2.7.11.1" evidence="5"/>
<dbReference type="FunFam" id="2.60.40.10:FF:000502">
    <property type="entry name" value="obscurin-like protein 1 isoform X2"/>
    <property type="match status" value="1"/>
</dbReference>
<name>A0A8C5WL04_9ANUR</name>
<comment type="similarity">
    <text evidence="4">Belongs to the protein kinase superfamily. CAMK Ser/Thr protein kinase family.</text>
</comment>
<dbReference type="GO" id="GO:0005737">
    <property type="term" value="C:cytoplasm"/>
    <property type="evidence" value="ECO:0007669"/>
    <property type="project" value="UniProtKB-SubCell"/>
</dbReference>
<dbReference type="FunFam" id="2.60.40.10:FF:000211">
    <property type="entry name" value="Obscurin-like protein 1"/>
    <property type="match status" value="4"/>
</dbReference>
<keyword evidence="6" id="KW-0963">Cytoplasm</keyword>
<dbReference type="CDD" id="cd00096">
    <property type="entry name" value="Ig"/>
    <property type="match status" value="1"/>
</dbReference>
<evidence type="ECO:0000256" key="21">
    <source>
        <dbReference type="ARBA" id="ARBA00048679"/>
    </source>
</evidence>
<feature type="domain" description="Ig-like" evidence="22">
    <location>
        <begin position="670"/>
        <end position="754"/>
    </location>
</feature>
<evidence type="ECO:0000313" key="25">
    <source>
        <dbReference type="Proteomes" id="UP000694569"/>
    </source>
</evidence>
<dbReference type="GO" id="GO:0005634">
    <property type="term" value="C:nucleus"/>
    <property type="evidence" value="ECO:0007669"/>
    <property type="project" value="UniProtKB-SubCell"/>
</dbReference>
<dbReference type="InterPro" id="IPR013783">
    <property type="entry name" value="Ig-like_fold"/>
</dbReference>
<dbReference type="InterPro" id="IPR013106">
    <property type="entry name" value="Ig_V-set"/>
</dbReference>
<dbReference type="Gene3D" id="2.60.40.10">
    <property type="entry name" value="Immunoglobulins"/>
    <property type="match status" value="19"/>
</dbReference>
<feature type="domain" description="Ig-like" evidence="22">
    <location>
        <begin position="760"/>
        <end position="845"/>
    </location>
</feature>
<organism evidence="24 25">
    <name type="scientific">Leptobrachium leishanense</name>
    <name type="common">Leishan spiny toad</name>
    <dbReference type="NCBI Taxonomy" id="445787"/>
    <lineage>
        <taxon>Eukaryota</taxon>
        <taxon>Metazoa</taxon>
        <taxon>Chordata</taxon>
        <taxon>Craniata</taxon>
        <taxon>Vertebrata</taxon>
        <taxon>Euteleostomi</taxon>
        <taxon>Amphibia</taxon>
        <taxon>Batrachia</taxon>
        <taxon>Anura</taxon>
        <taxon>Pelobatoidea</taxon>
        <taxon>Megophryidae</taxon>
        <taxon>Leptobrachium</taxon>
    </lineage>
</organism>
<dbReference type="PROSITE" id="PS50853">
    <property type="entry name" value="FN3"/>
    <property type="match status" value="1"/>
</dbReference>
<proteinExistence type="inferred from homology"/>
<comment type="catalytic activity">
    <reaction evidence="21">
        <text>L-seryl-[protein] + ATP = O-phospho-L-seryl-[protein] + ADP + H(+)</text>
        <dbReference type="Rhea" id="RHEA:17989"/>
        <dbReference type="Rhea" id="RHEA-COMP:9863"/>
        <dbReference type="Rhea" id="RHEA-COMP:11604"/>
        <dbReference type="ChEBI" id="CHEBI:15378"/>
        <dbReference type="ChEBI" id="CHEBI:29999"/>
        <dbReference type="ChEBI" id="CHEBI:30616"/>
        <dbReference type="ChEBI" id="CHEBI:83421"/>
        <dbReference type="ChEBI" id="CHEBI:456216"/>
        <dbReference type="EC" id="2.7.11.1"/>
    </reaction>
</comment>
<dbReference type="SMART" id="SM00406">
    <property type="entry name" value="IGv"/>
    <property type="match status" value="7"/>
</dbReference>
<keyword evidence="7" id="KW-0723">Serine/threonine-protein kinase</keyword>
<dbReference type="InterPro" id="IPR036116">
    <property type="entry name" value="FN3_sf"/>
</dbReference>
<feature type="domain" description="Ig-like" evidence="22">
    <location>
        <begin position="1083"/>
        <end position="1166"/>
    </location>
</feature>
<feature type="domain" description="Ig-like" evidence="22">
    <location>
        <begin position="112"/>
        <end position="204"/>
    </location>
</feature>
<feature type="domain" description="Ig-like" evidence="22">
    <location>
        <begin position="1616"/>
        <end position="1685"/>
    </location>
</feature>
<feature type="domain" description="Ig-like" evidence="22">
    <location>
        <begin position="310"/>
        <end position="393"/>
    </location>
</feature>
<reference evidence="24" key="1">
    <citation type="submission" date="2025-08" db="UniProtKB">
        <authorList>
            <consortium name="Ensembl"/>
        </authorList>
    </citation>
    <scope>IDENTIFICATION</scope>
</reference>
<dbReference type="FunFam" id="2.60.40.10:FF:000032">
    <property type="entry name" value="palladin isoform X1"/>
    <property type="match status" value="1"/>
</dbReference>
<keyword evidence="17" id="KW-1015">Disulfide bond</keyword>
<evidence type="ECO:0000256" key="18">
    <source>
        <dbReference type="ARBA" id="ARBA00023242"/>
    </source>
</evidence>
<keyword evidence="12" id="KW-0547">Nucleotide-binding</keyword>
<dbReference type="GO" id="GO:0046872">
    <property type="term" value="F:metal ion binding"/>
    <property type="evidence" value="ECO:0007669"/>
    <property type="project" value="UniProtKB-KW"/>
</dbReference>
<evidence type="ECO:0000256" key="11">
    <source>
        <dbReference type="ARBA" id="ARBA00022737"/>
    </source>
</evidence>
<evidence type="ECO:0000256" key="14">
    <source>
        <dbReference type="ARBA" id="ARBA00022840"/>
    </source>
</evidence>
<keyword evidence="19" id="KW-0393">Immunoglobulin domain</keyword>
<dbReference type="InterPro" id="IPR013098">
    <property type="entry name" value="Ig_I-set"/>
</dbReference>
<evidence type="ECO:0000256" key="17">
    <source>
        <dbReference type="ARBA" id="ARBA00023157"/>
    </source>
</evidence>
<keyword evidence="8" id="KW-0597">Phosphoprotein</keyword>
<evidence type="ECO:0000256" key="8">
    <source>
        <dbReference type="ARBA" id="ARBA00022553"/>
    </source>
</evidence>
<evidence type="ECO:0000256" key="7">
    <source>
        <dbReference type="ARBA" id="ARBA00022527"/>
    </source>
</evidence>
<evidence type="ECO:0000256" key="19">
    <source>
        <dbReference type="ARBA" id="ARBA00023319"/>
    </source>
</evidence>
<dbReference type="SUPFAM" id="SSF49265">
    <property type="entry name" value="Fibronectin type III"/>
    <property type="match status" value="1"/>
</dbReference>
<keyword evidence="18" id="KW-0539">Nucleus</keyword>
<keyword evidence="16" id="KW-0112">Calmodulin-binding</keyword>
<dbReference type="PROSITE" id="PS50835">
    <property type="entry name" value="IG_LIKE"/>
    <property type="match status" value="15"/>
</dbReference>
<protein>
    <recommendedName>
        <fullName evidence="5">non-specific serine/threonine protein kinase</fullName>
        <ecNumber evidence="5">2.7.11.1</ecNumber>
    </recommendedName>
</protein>
<keyword evidence="13" id="KW-0418">Kinase</keyword>
<evidence type="ECO:0000256" key="9">
    <source>
        <dbReference type="ARBA" id="ARBA00022679"/>
    </source>
</evidence>
<keyword evidence="9" id="KW-0808">Transferase</keyword>
<dbReference type="Ensembl" id="ENSLLET00000047489.1">
    <property type="protein sequence ID" value="ENSLLEP00000045661.1"/>
    <property type="gene ID" value="ENSLLEG00000028841.1"/>
</dbReference>
<dbReference type="FunFam" id="2.60.40.10:FF:000050">
    <property type="entry name" value="Titin isoform B"/>
    <property type="match status" value="1"/>
</dbReference>
<dbReference type="GeneTree" id="ENSGT00940000154756"/>
<dbReference type="GO" id="GO:0005524">
    <property type="term" value="F:ATP binding"/>
    <property type="evidence" value="ECO:0007669"/>
    <property type="project" value="UniProtKB-KW"/>
</dbReference>
<feature type="domain" description="Fibronectin type-III" evidence="23">
    <location>
        <begin position="494"/>
        <end position="590"/>
    </location>
</feature>
<dbReference type="GO" id="GO:0005516">
    <property type="term" value="F:calmodulin binding"/>
    <property type="evidence" value="ECO:0007669"/>
    <property type="project" value="UniProtKB-KW"/>
</dbReference>
<feature type="domain" description="Ig-like" evidence="22">
    <location>
        <begin position="215"/>
        <end position="301"/>
    </location>
</feature>
<keyword evidence="15" id="KW-0460">Magnesium</keyword>
<dbReference type="SUPFAM" id="SSF48726">
    <property type="entry name" value="Immunoglobulin"/>
    <property type="match status" value="18"/>
</dbReference>
<dbReference type="FunFam" id="2.60.40.10:FF:001084">
    <property type="entry name" value="obscurin-like isoform X3"/>
    <property type="match status" value="1"/>
</dbReference>
<feature type="domain" description="Ig-like" evidence="22">
    <location>
        <begin position="1019"/>
        <end position="1080"/>
    </location>
</feature>
<keyword evidence="11" id="KW-0677">Repeat</keyword>
<evidence type="ECO:0000256" key="1">
    <source>
        <dbReference type="ARBA" id="ARBA00001946"/>
    </source>
</evidence>
<evidence type="ECO:0000256" key="13">
    <source>
        <dbReference type="ARBA" id="ARBA00022777"/>
    </source>
</evidence>
<keyword evidence="10" id="KW-0479">Metal-binding</keyword>
<comment type="catalytic activity">
    <reaction evidence="20">
        <text>L-threonyl-[protein] + ATP = O-phospho-L-threonyl-[protein] + ADP + H(+)</text>
        <dbReference type="Rhea" id="RHEA:46608"/>
        <dbReference type="Rhea" id="RHEA-COMP:11060"/>
        <dbReference type="Rhea" id="RHEA-COMP:11605"/>
        <dbReference type="ChEBI" id="CHEBI:15378"/>
        <dbReference type="ChEBI" id="CHEBI:30013"/>
        <dbReference type="ChEBI" id="CHEBI:30616"/>
        <dbReference type="ChEBI" id="CHEBI:61977"/>
        <dbReference type="ChEBI" id="CHEBI:456216"/>
        <dbReference type="EC" id="2.7.11.1"/>
    </reaction>
</comment>
<evidence type="ECO:0000256" key="3">
    <source>
        <dbReference type="ARBA" id="ARBA00004496"/>
    </source>
</evidence>
<dbReference type="CDD" id="cd00063">
    <property type="entry name" value="FN3"/>
    <property type="match status" value="1"/>
</dbReference>
<dbReference type="GO" id="GO:0004674">
    <property type="term" value="F:protein serine/threonine kinase activity"/>
    <property type="evidence" value="ECO:0007669"/>
    <property type="project" value="UniProtKB-KW"/>
</dbReference>
<evidence type="ECO:0000259" key="23">
    <source>
        <dbReference type="PROSITE" id="PS50853"/>
    </source>
</evidence>
<evidence type="ECO:0000313" key="24">
    <source>
        <dbReference type="Ensembl" id="ENSLLEP00000045661.1"/>
    </source>
</evidence>
<feature type="domain" description="Ig-like" evidence="22">
    <location>
        <begin position="10"/>
        <end position="98"/>
    </location>
</feature>
<evidence type="ECO:0000256" key="5">
    <source>
        <dbReference type="ARBA" id="ARBA00012513"/>
    </source>
</evidence>
<dbReference type="PANTHER" id="PTHR35971">
    <property type="entry name" value="SI:DKEY-31G6.6"/>
    <property type="match status" value="1"/>
</dbReference>
<dbReference type="Proteomes" id="UP000694569">
    <property type="component" value="Unplaced"/>
</dbReference>
<evidence type="ECO:0000256" key="15">
    <source>
        <dbReference type="ARBA" id="ARBA00022842"/>
    </source>
</evidence>
<dbReference type="FunFam" id="2.60.40.10:FF:000425">
    <property type="entry name" value="Myosin light chain kinase"/>
    <property type="match status" value="1"/>
</dbReference>
<feature type="domain" description="Ig-like" evidence="22">
    <location>
        <begin position="1259"/>
        <end position="1328"/>
    </location>
</feature>
<evidence type="ECO:0000256" key="6">
    <source>
        <dbReference type="ARBA" id="ARBA00022490"/>
    </source>
</evidence>
<dbReference type="InterPro" id="IPR007110">
    <property type="entry name" value="Ig-like_dom"/>
</dbReference>
<dbReference type="SMART" id="SM00409">
    <property type="entry name" value="IG"/>
    <property type="match status" value="16"/>
</dbReference>
<dbReference type="InterPro" id="IPR003598">
    <property type="entry name" value="Ig_sub2"/>
</dbReference>
<accession>A0A8C5WL04</accession>
<dbReference type="InterPro" id="IPR003599">
    <property type="entry name" value="Ig_sub"/>
</dbReference>
<keyword evidence="14" id="KW-0067">ATP-binding</keyword>
<dbReference type="InterPro" id="IPR003961">
    <property type="entry name" value="FN3_dom"/>
</dbReference>
<dbReference type="Pfam" id="PF00041">
    <property type="entry name" value="fn3"/>
    <property type="match status" value="1"/>
</dbReference>
<dbReference type="SMART" id="SM00060">
    <property type="entry name" value="FN3"/>
    <property type="match status" value="1"/>
</dbReference>
<feature type="domain" description="Ig-like" evidence="22">
    <location>
        <begin position="1176"/>
        <end position="1245"/>
    </location>
</feature>
<feature type="domain" description="Ig-like" evidence="22">
    <location>
        <begin position="853"/>
        <end position="910"/>
    </location>
</feature>
<evidence type="ECO:0000256" key="20">
    <source>
        <dbReference type="ARBA" id="ARBA00047899"/>
    </source>
</evidence>
<evidence type="ECO:0000256" key="4">
    <source>
        <dbReference type="ARBA" id="ARBA00006692"/>
    </source>
</evidence>
<sequence length="1685" mass="187932">MDYLSFTGAPRFLTRPKAFMMSVGKDSTLSCQIIGNPIPMVTWEKDKLPIKSGGRYKMVEDGNLYRLTIYDLNIGDSGQYICKAINTIGEAFAAVTIKVGDENESTYSQCSPFFILKPTNTRVNLGEDASFHCRVQGNPTPSINWEKDGRLLGTGSDSNRVRIETSGESSSLRIHCIRFSDSGTYICRAESPIGQASASASLLSLDYERAASLTPKGSYGVLTRTCTVTEGKHAKMSCYVTGEPKPEIVWKKDREVITEGRRHVVYEDEQENFVLKILFCKQIDNGLYTCTASNLAGQTYSSVLVIVKEPRVPFRSKLSDLEVREKETAMFQCEVPQAIIESSWYKEETQIHQSNKYNIEEEGAVRRLTIQNVTADDDAVYICEMKEGSRTIAELSVQGNIIKKLPRRTAVPITDTAIFCVELDNECQKIRWTNNGVEVTPGGRISITSSGKQHTMIIRDCQNGDSGEITFIADECRTSTKFTVSTHSHPPSIAPVNPTVTDKTDISLKLAWSPPPLDRPVPIDGYIVERKKLGAMSWVRCHETASVHASEFTVSHVPDEGSFQFRVSAVNSYGQSPYLEFPGTFYLEPIPSIKTPLKPVEITMGGEALFAIDLTTVSSGLWYLNGKMLQSNETYTIKRMKNTHTLTIRSVSQELDQAEVKFTSAGIENSAILRVKGKPVQVDLNETATLSCEVSQVKTEVKWYKDGKLITSSKKTKVVSEGQSRRLVVEQVEKKDGGEYICEAAGQKISFKINVKEPEPAFANLEKVQKEVQVILNETATLSCEVSQAKTEVKWYKDGKLITSSKKTKVESDGKSRRLVVEQVEKKDGGEYSCEPAFTNQEKVQKEVQVILNETATMSCEVSQAKTEVKWYKDGKLITSSKKTKVESDGKSRRLVVEQVEKKDGGEYSCEEKVQKEVQVILNEKATLSCEVSQAKTEVKWYKDEKLITSSKKTKVESEGKSRRLVVEQVEKNDGGEYICEAAGQKINFKISVKGDLENTIHPLLPISKHSLLHLIHCCEVSQAKTEVKWYKDGKLITSSKKTKVESDGKSRRLVVEQVEKKDGGEYICEALIPVTDKLSKIPINLNLYKITCVILNEKVNLSCEVSQAKTEVKWYKDGKLITSSNKTKVESEGKFRRLVVEQVEKKDSGEYSCEAAGQKINFKINLIVIMCFILNETATLSCEVSQAKTEVKWYKDGKLITSSKKTKVESEGASRTLVVKVAEAKDSGVYTCKTLSDKQEFKVQTFAKKLQAVTGETGSTVTLACELSLVKGDVLWRRNGVEIKAGKRFQICVEGTKRTLTISGLKADDEGEYSCESRNEKTICQLTTKGNCGLYRELNNVAVEEGGEATFKCTVSLEDAEVTWSINDIKVEKNEKYTIGKKGTSHTLTIARLTLQDTAEITAESEGVKTKANLKVRGKRAIPELDMKLEAVTVEERQTVQLVAELSKVSKDVKWMKNGIILQPSENLEVKSDGVKQILVLKNVTFADRGLYGCETLDDKTQAKLTVEMRQVKVAKGLHDVEVFEKDTATFELELSHDEVEGWWTKGGVKLKPSDTCKITVKGKKHMLSLLSVSQDNSGVIAFKSEGIQSSAKLIVKGKVCHEKCNRSVKHRAFLECQVSRENAPVTWYKKNKEIVPSNKYEIVSEGVYRKLIINEAEFEDEDTYTCDAVDDKTSAKLLIEEDI</sequence>
<evidence type="ECO:0000256" key="2">
    <source>
        <dbReference type="ARBA" id="ARBA00004123"/>
    </source>
</evidence>
<feature type="domain" description="Ig-like" evidence="22">
    <location>
        <begin position="923"/>
        <end position="992"/>
    </location>
</feature>
<feature type="domain" description="Ig-like" evidence="22">
    <location>
        <begin position="1424"/>
        <end position="1507"/>
    </location>
</feature>
<evidence type="ECO:0000259" key="22">
    <source>
        <dbReference type="PROSITE" id="PS50835"/>
    </source>
</evidence>
<evidence type="ECO:0000256" key="16">
    <source>
        <dbReference type="ARBA" id="ARBA00022860"/>
    </source>
</evidence>